<dbReference type="Proteomes" id="UP000504610">
    <property type="component" value="Chromosome 7"/>
</dbReference>
<protein>
    <submittedName>
        <fullName evidence="3">F-box protein At2g35280-like</fullName>
    </submittedName>
</protein>
<feature type="domain" description="F-box" evidence="1">
    <location>
        <begin position="3"/>
        <end position="52"/>
    </location>
</feature>
<dbReference type="InterPro" id="IPR036047">
    <property type="entry name" value="F-box-like_dom_sf"/>
</dbReference>
<organism evidence="2 3">
    <name type="scientific">Raphanus sativus</name>
    <name type="common">Radish</name>
    <name type="synonym">Raphanus raphanistrum var. sativus</name>
    <dbReference type="NCBI Taxonomy" id="3726"/>
    <lineage>
        <taxon>Eukaryota</taxon>
        <taxon>Viridiplantae</taxon>
        <taxon>Streptophyta</taxon>
        <taxon>Embryophyta</taxon>
        <taxon>Tracheophyta</taxon>
        <taxon>Spermatophyta</taxon>
        <taxon>Magnoliopsida</taxon>
        <taxon>eudicotyledons</taxon>
        <taxon>Gunneridae</taxon>
        <taxon>Pentapetalae</taxon>
        <taxon>rosids</taxon>
        <taxon>malvids</taxon>
        <taxon>Brassicales</taxon>
        <taxon>Brassicaceae</taxon>
        <taxon>Brassiceae</taxon>
        <taxon>Raphanus</taxon>
    </lineage>
</organism>
<dbReference type="PANTHER" id="PTHR33784:SF35">
    <property type="entry name" value="(RAPE) HYPOTHETICAL PROTEIN"/>
    <property type="match status" value="1"/>
</dbReference>
<dbReference type="InterPro" id="IPR001810">
    <property type="entry name" value="F-box_dom"/>
</dbReference>
<dbReference type="RefSeq" id="XP_018458703.1">
    <property type="nucleotide sequence ID" value="XM_018603201.1"/>
</dbReference>
<name>A0A6J0LFR7_RAPSA</name>
<dbReference type="PANTHER" id="PTHR33784">
    <property type="entry name" value="OS05G0482100 PROTEIN"/>
    <property type="match status" value="1"/>
</dbReference>
<gene>
    <name evidence="3" type="primary">LOC108829570</name>
</gene>
<accession>A0A6J0LFR7</accession>
<evidence type="ECO:0000313" key="3">
    <source>
        <dbReference type="RefSeq" id="XP_018458703.1"/>
    </source>
</evidence>
<dbReference type="SUPFAM" id="SSF81383">
    <property type="entry name" value="F-box domain"/>
    <property type="match status" value="1"/>
</dbReference>
<dbReference type="Pfam" id="PF23310">
    <property type="entry name" value="TPR_27"/>
    <property type="match status" value="1"/>
</dbReference>
<dbReference type="OrthoDB" id="1077176at2759"/>
<dbReference type="KEGG" id="rsz:108829570"/>
<sequence>MPEFSILSLPTEVQALVVQRVTQNSFGDLYRLRATCKSMQALGDDRRVYATLDFFKHPSNVRMSRRLLARSLREGNRSTLYIKGVDLFYVHESHQEGLALIRSAADAGCERALYTYAMTMKIYDQDDEYLSRFTLAESIGIGIIGQRS</sequence>
<dbReference type="AlphaFoldDB" id="A0A6J0LFR7"/>
<dbReference type="InterPro" id="IPR057136">
    <property type="entry name" value="At2g35280_TPR_dom"/>
</dbReference>
<reference evidence="3" key="2">
    <citation type="submission" date="2025-08" db="UniProtKB">
        <authorList>
            <consortium name="RefSeq"/>
        </authorList>
    </citation>
    <scope>IDENTIFICATION</scope>
    <source>
        <tissue evidence="3">Leaf</tissue>
    </source>
</reference>
<dbReference type="GeneID" id="108829570"/>
<reference evidence="2" key="1">
    <citation type="journal article" date="2019" name="Database">
        <title>The radish genome database (RadishGD): an integrated information resource for radish genomics.</title>
        <authorList>
            <person name="Yu H.J."/>
            <person name="Baek S."/>
            <person name="Lee Y.J."/>
            <person name="Cho A."/>
            <person name="Mun J.H."/>
        </authorList>
    </citation>
    <scope>NUCLEOTIDE SEQUENCE [LARGE SCALE GENOMIC DNA]</scope>
    <source>
        <strain evidence="2">cv. WK10039</strain>
    </source>
</reference>
<evidence type="ECO:0000259" key="1">
    <source>
        <dbReference type="PROSITE" id="PS50181"/>
    </source>
</evidence>
<proteinExistence type="predicted"/>
<dbReference type="PROSITE" id="PS50181">
    <property type="entry name" value="FBOX"/>
    <property type="match status" value="1"/>
</dbReference>
<dbReference type="InterPro" id="IPR040338">
    <property type="entry name" value="At1g67623-like"/>
</dbReference>
<evidence type="ECO:0000313" key="2">
    <source>
        <dbReference type="Proteomes" id="UP000504610"/>
    </source>
</evidence>
<keyword evidence="2" id="KW-1185">Reference proteome</keyword>